<dbReference type="RefSeq" id="XP_031548819.1">
    <property type="nucleotide sequence ID" value="XM_031692959.1"/>
</dbReference>
<dbReference type="GO" id="GO:0005737">
    <property type="term" value="C:cytoplasm"/>
    <property type="evidence" value="ECO:0007669"/>
    <property type="project" value="TreeGrafter"/>
</dbReference>
<dbReference type="Proteomes" id="UP000515163">
    <property type="component" value="Unplaced"/>
</dbReference>
<dbReference type="InterPro" id="IPR019311">
    <property type="entry name" value="Fy-3"/>
</dbReference>
<dbReference type="FunCoup" id="A0A6P8GX27">
    <property type="interactions" value="2165"/>
</dbReference>
<dbReference type="PANTHER" id="PTHR16525:SF0">
    <property type="entry name" value="PROTEIN C12ORF4"/>
    <property type="match status" value="1"/>
</dbReference>
<sequence length="552" mass="62586">MVDVLMCASFEDTFEKFSYGYRDGNKIQRLTLSVPIPLKISAKEFSCRLINAHKIPCYLEEDLTKAFENFLKKSETKLYDKMADLAINQVLTSKETANECISIWANTFKQEHSQYCVTSDMSEDAAFAEIYHSLIHSAALETLLQLENSYALSLQELLSHRDNALKTAAEKHSKELQNAISDIGLTNTDRDVSNIAARHCEQSQMLETYWSSELSQLQEMQKREYREWVLKVHEDTTKPNADTLTAYTQFKTRSVSSLSVPMPEEFKAEPEAKIEESFTIHLGAQQKTMHNLRLICGDVLDMCRHKTPPGGSVFSQPHRIQTALSLYSETLAGLVLLVDNRLDSYTGIMKDFAAICQQSTEFHFPDLDKQLCLIQQSVEHRKRTKSSTSVTARVQRPTEEDALKVPTLNAGDFYITHHSNLAEAQVVFHLIVDDTVKSASLNSRNPSIVGLRHVLHTAVRYNITTLTIPLLLFHEMTDEMTVNWCVKRAELVLKCVKGFMMECASWSGVESLNVQFMIPKGISLDMFNTISNMLPNIFRISTPLDLTSTSNR</sequence>
<dbReference type="InParanoid" id="A0A6P8GX27"/>
<gene>
    <name evidence="2" type="primary">LOC116286441</name>
</gene>
<dbReference type="AlphaFoldDB" id="A0A6P8GX27"/>
<accession>A0A6P8GX27</accession>
<keyword evidence="1" id="KW-1185">Reference proteome</keyword>
<evidence type="ECO:0000313" key="1">
    <source>
        <dbReference type="Proteomes" id="UP000515163"/>
    </source>
</evidence>
<organism evidence="1 2">
    <name type="scientific">Actinia tenebrosa</name>
    <name type="common">Australian red waratah sea anemone</name>
    <dbReference type="NCBI Taxonomy" id="6105"/>
    <lineage>
        <taxon>Eukaryota</taxon>
        <taxon>Metazoa</taxon>
        <taxon>Cnidaria</taxon>
        <taxon>Anthozoa</taxon>
        <taxon>Hexacorallia</taxon>
        <taxon>Actiniaria</taxon>
        <taxon>Actiniidae</taxon>
        <taxon>Actinia</taxon>
    </lineage>
</organism>
<dbReference type="PANTHER" id="PTHR16525">
    <property type="entry name" value="PROTEIN C12ORF4"/>
    <property type="match status" value="1"/>
</dbReference>
<protein>
    <submittedName>
        <fullName evidence="2">Protein C12orf4 homolog</fullName>
    </submittedName>
</protein>
<dbReference type="GeneID" id="116286441"/>
<name>A0A6P8GX27_ACTTE</name>
<proteinExistence type="predicted"/>
<reference evidence="2" key="1">
    <citation type="submission" date="2025-08" db="UniProtKB">
        <authorList>
            <consortium name="RefSeq"/>
        </authorList>
    </citation>
    <scope>IDENTIFICATION</scope>
</reference>
<evidence type="ECO:0000313" key="2">
    <source>
        <dbReference type="RefSeq" id="XP_031548819.1"/>
    </source>
</evidence>
<dbReference type="KEGG" id="aten:116286441"/>
<dbReference type="Pfam" id="PF10154">
    <property type="entry name" value="Fy-3"/>
    <property type="match status" value="1"/>
</dbReference>
<dbReference type="OrthoDB" id="415359at2759"/>